<reference evidence="3" key="1">
    <citation type="submission" date="2018-04" db="EMBL/GenBank/DDBJ databases">
        <title>Whole genome sequencing of Hypsizygus marmoreus.</title>
        <authorList>
            <person name="Choi I.-G."/>
            <person name="Min B."/>
            <person name="Kim J.-G."/>
            <person name="Kim S."/>
            <person name="Oh Y.-L."/>
            <person name="Kong W.-S."/>
            <person name="Park H."/>
            <person name="Jeong J."/>
            <person name="Song E.-S."/>
        </authorList>
    </citation>
    <scope>NUCLEOTIDE SEQUENCE [LARGE SCALE GENOMIC DNA]</scope>
    <source>
        <strain evidence="3">51987-8</strain>
    </source>
</reference>
<comment type="caution">
    <text evidence="3">The sequence shown here is derived from an EMBL/GenBank/DDBJ whole genome shotgun (WGS) entry which is preliminary data.</text>
</comment>
<name>A0A369K224_HYPMA</name>
<feature type="region of interest" description="Disordered" evidence="1">
    <location>
        <begin position="419"/>
        <end position="480"/>
    </location>
</feature>
<dbReference type="InterPro" id="IPR011009">
    <property type="entry name" value="Kinase-like_dom_sf"/>
</dbReference>
<accession>A0A369K224</accession>
<evidence type="ECO:0000259" key="2">
    <source>
        <dbReference type="Pfam" id="PF17667"/>
    </source>
</evidence>
<dbReference type="PANTHER" id="PTHR38248:SF2">
    <property type="entry name" value="FUNK1 11"/>
    <property type="match status" value="1"/>
</dbReference>
<dbReference type="AlphaFoldDB" id="A0A369K224"/>
<feature type="compositionally biased region" description="Polar residues" evidence="1">
    <location>
        <begin position="760"/>
        <end position="777"/>
    </location>
</feature>
<dbReference type="PROSITE" id="PS00109">
    <property type="entry name" value="PROTEIN_KINASE_TYR"/>
    <property type="match status" value="1"/>
</dbReference>
<feature type="region of interest" description="Disordered" evidence="1">
    <location>
        <begin position="759"/>
        <end position="841"/>
    </location>
</feature>
<dbReference type="GO" id="GO:0004672">
    <property type="term" value="F:protein kinase activity"/>
    <property type="evidence" value="ECO:0007669"/>
    <property type="project" value="InterPro"/>
</dbReference>
<dbReference type="InterPro" id="IPR040976">
    <property type="entry name" value="Pkinase_fungal"/>
</dbReference>
<evidence type="ECO:0000256" key="1">
    <source>
        <dbReference type="SAM" id="MobiDB-lite"/>
    </source>
</evidence>
<dbReference type="InParanoid" id="A0A369K224"/>
<dbReference type="EMBL" id="LUEZ02000010">
    <property type="protein sequence ID" value="RDB28681.1"/>
    <property type="molecule type" value="Genomic_DNA"/>
</dbReference>
<protein>
    <recommendedName>
        <fullName evidence="2">Fungal-type protein kinase domain-containing protein</fullName>
    </recommendedName>
</protein>
<dbReference type="Pfam" id="PF17667">
    <property type="entry name" value="Pkinase_fungal"/>
    <property type="match status" value="1"/>
</dbReference>
<keyword evidence="4" id="KW-1185">Reference proteome</keyword>
<dbReference type="Gene3D" id="1.10.510.10">
    <property type="entry name" value="Transferase(Phosphotransferase) domain 1"/>
    <property type="match status" value="1"/>
</dbReference>
<evidence type="ECO:0000313" key="3">
    <source>
        <dbReference type="EMBL" id="RDB28681.1"/>
    </source>
</evidence>
<dbReference type="PANTHER" id="PTHR38248">
    <property type="entry name" value="FUNK1 6"/>
    <property type="match status" value="1"/>
</dbReference>
<dbReference type="OrthoDB" id="2747778at2759"/>
<sequence>MSPTSDLNASFADTAREERPLPVSFFSSSVTSPIKVPSCGTGFEIPPPKPAVDQHKDMESDMMKLWVGPMPVEQFLNDFLPVSTKPCPKLPSNYFDKMPKVTKEAEMYGHLIKLLHNKDKRSLIPKFKMVDTSNRSDKHSAPGKKFKPDPTLYKKTVDTSENVTQFDEVELHLELKLDHLSDPFEDPPVNATCAERAAYQGFVSHSSEKRKTCRGQLANYAKEWFSRQHRLFGFTIFLGDPWVRFIRWDRAGAIVSEKFNYREQSHHLVEFLWRFTHATAAERGHDPTVRRATPAEIKLAHQHLSDWEPAQMRHVVVMSIMDGKAKREFIAWGEKSHSGSLTGRCTRAYPVYERATERKFFLKDTWRAFSLSKEAGILRVLQAAGVQHIPLFVCGDDIPGQATVTDLYVPEVILPKKSSGTNSAESDTAVAETSSPSAVEEAPSASSSSVTSRNIDAEQVNPANATYQGSTSPSVPPRPDSSWRCGNLWGRITQRFHHRFVVDFIGTPLHKFSSSKEMLQAISDAFTAHQQAYEKCGIIHRDISIGNIMINHKGRGILNDWDLAKHKDDIEDGGRLHERTGTWEFMSCKILQDPDKIHTIQDDMESFVHVVLYVGLRYIDHNKSKITLRNVIKNVFQDHDIGPDGRKRGGDAKEAMFRQHSHVKKDFSFTKAAPLTRWIKGAFVIVGEYLEYVYPRDRETDLFAVKANQAGTSIWLSTHKHIAESFETVLTMPGWPKDDVAVDAFDSFSMEVDVEPTLPNVESSMQASTSQLVSSTGAKRGRDSQNNNEDEMTSTGSRKRGRRELPPPAPPTRILPPRRARSAPNRHRPAVPTPLRESTTD</sequence>
<feature type="domain" description="Fungal-type protein kinase" evidence="2">
    <location>
        <begin position="205"/>
        <end position="614"/>
    </location>
</feature>
<feature type="compositionally biased region" description="Basic residues" evidence="1">
    <location>
        <begin position="816"/>
        <end position="829"/>
    </location>
</feature>
<gene>
    <name evidence="3" type="ORF">Hypma_014848</name>
</gene>
<dbReference type="Proteomes" id="UP000076154">
    <property type="component" value="Unassembled WGS sequence"/>
</dbReference>
<dbReference type="InterPro" id="IPR008266">
    <property type="entry name" value="Tyr_kinase_AS"/>
</dbReference>
<feature type="compositionally biased region" description="Polar residues" evidence="1">
    <location>
        <begin position="461"/>
        <end position="473"/>
    </location>
</feature>
<evidence type="ECO:0000313" key="4">
    <source>
        <dbReference type="Proteomes" id="UP000076154"/>
    </source>
</evidence>
<proteinExistence type="predicted"/>
<dbReference type="SUPFAM" id="SSF56112">
    <property type="entry name" value="Protein kinase-like (PK-like)"/>
    <property type="match status" value="1"/>
</dbReference>
<organism evidence="3 4">
    <name type="scientific">Hypsizygus marmoreus</name>
    <name type="common">White beech mushroom</name>
    <name type="synonym">Agaricus marmoreus</name>
    <dbReference type="NCBI Taxonomy" id="39966"/>
    <lineage>
        <taxon>Eukaryota</taxon>
        <taxon>Fungi</taxon>
        <taxon>Dikarya</taxon>
        <taxon>Basidiomycota</taxon>
        <taxon>Agaricomycotina</taxon>
        <taxon>Agaricomycetes</taxon>
        <taxon>Agaricomycetidae</taxon>
        <taxon>Agaricales</taxon>
        <taxon>Tricholomatineae</taxon>
        <taxon>Lyophyllaceae</taxon>
        <taxon>Hypsizygus</taxon>
    </lineage>
</organism>
<feature type="compositionally biased region" description="Low complexity" evidence="1">
    <location>
        <begin position="428"/>
        <end position="452"/>
    </location>
</feature>